<dbReference type="InterPro" id="IPR036390">
    <property type="entry name" value="WH_DNA-bd_sf"/>
</dbReference>
<dbReference type="PANTHER" id="PTHR37293:SF6">
    <property type="entry name" value="DNA REPLICATION PROTEIN DNAD"/>
    <property type="match status" value="1"/>
</dbReference>
<evidence type="ECO:0000256" key="1">
    <source>
        <dbReference type="ARBA" id="ARBA00093462"/>
    </source>
</evidence>
<dbReference type="NCBIfam" id="TIGR01446">
    <property type="entry name" value="DnaD_dom"/>
    <property type="match status" value="1"/>
</dbReference>
<dbReference type="Proteomes" id="UP001595733">
    <property type="component" value="Unassembled WGS sequence"/>
</dbReference>
<feature type="domain" description="DnaD N-terminal" evidence="3">
    <location>
        <begin position="19"/>
        <end position="114"/>
    </location>
</feature>
<evidence type="ECO:0000313" key="5">
    <source>
        <dbReference type="Proteomes" id="UP001595733"/>
    </source>
</evidence>
<dbReference type="EMBL" id="JBHSEF010000011">
    <property type="protein sequence ID" value="MFC4354603.1"/>
    <property type="molecule type" value="Genomic_DNA"/>
</dbReference>
<proteinExistence type="inferred from homology"/>
<dbReference type="InterPro" id="IPR006343">
    <property type="entry name" value="DnaB/C_C"/>
</dbReference>
<reference evidence="5" key="1">
    <citation type="journal article" date="2019" name="Int. J. Syst. Evol. Microbiol.">
        <title>The Global Catalogue of Microorganisms (GCM) 10K type strain sequencing project: providing services to taxonomists for standard genome sequencing and annotation.</title>
        <authorList>
            <consortium name="The Broad Institute Genomics Platform"/>
            <consortium name="The Broad Institute Genome Sequencing Center for Infectious Disease"/>
            <person name="Wu L."/>
            <person name="Ma J."/>
        </authorList>
    </citation>
    <scope>NUCLEOTIDE SEQUENCE [LARGE SCALE GENOMIC DNA]</scope>
    <source>
        <strain evidence="5">CCUG 50353</strain>
    </source>
</reference>
<keyword evidence="5" id="KW-1185">Reference proteome</keyword>
<evidence type="ECO:0000259" key="3">
    <source>
        <dbReference type="Pfam" id="PF21984"/>
    </source>
</evidence>
<dbReference type="PANTHER" id="PTHR37293">
    <property type="entry name" value="PHAGE REPLICATION PROTEIN-RELATED"/>
    <property type="match status" value="1"/>
</dbReference>
<accession>A0ABV8UVN1</accession>
<dbReference type="Pfam" id="PF21984">
    <property type="entry name" value="DnaD_N"/>
    <property type="match status" value="1"/>
</dbReference>
<name>A0ABV8UVN1_9BACL</name>
<organism evidence="4 5">
    <name type="scientific">Chryseomicrobium palamuruense</name>
    <dbReference type="NCBI Taxonomy" id="682973"/>
    <lineage>
        <taxon>Bacteria</taxon>
        <taxon>Bacillati</taxon>
        <taxon>Bacillota</taxon>
        <taxon>Bacilli</taxon>
        <taxon>Bacillales</taxon>
        <taxon>Caryophanaceae</taxon>
        <taxon>Chryseomicrobium</taxon>
    </lineage>
</organism>
<gene>
    <name evidence="4" type="ORF">ACFO0S_05845</name>
</gene>
<sequence>MGYPTSRLEQWMKQGNVIISQLFFTHYRALQISDLEAMIVLHLVSFQAKGIDFPTPSEISERMEISDQQVAQHLQRLMQKGFLLIEKSTNEKMIEETYILYPLWERLIDQLEKIRTDQQDQRLKNETGELFRIFEEEFGRIFTPLEYETISKWLDEDGHPPEVIRQALVEAVLAEKKSLKYIDRILFEWKKKNLKTIQDVQKHAENFHKYTVKTEPVKRPTAKVPFYNWLEERE</sequence>
<comment type="similarity">
    <text evidence="1">Belongs to the DnaB/DnaD family.</text>
</comment>
<dbReference type="InterPro" id="IPR036388">
    <property type="entry name" value="WH-like_DNA-bd_sf"/>
</dbReference>
<dbReference type="Gene3D" id="1.10.10.630">
    <property type="entry name" value="DnaD domain-like"/>
    <property type="match status" value="1"/>
</dbReference>
<dbReference type="Pfam" id="PF07261">
    <property type="entry name" value="DnaB_2"/>
    <property type="match status" value="1"/>
</dbReference>
<dbReference type="RefSeq" id="WP_378140875.1">
    <property type="nucleotide sequence ID" value="NZ_JBHSEF010000011.1"/>
</dbReference>
<evidence type="ECO:0000259" key="2">
    <source>
        <dbReference type="Pfam" id="PF07261"/>
    </source>
</evidence>
<evidence type="ECO:0000313" key="4">
    <source>
        <dbReference type="EMBL" id="MFC4354603.1"/>
    </source>
</evidence>
<comment type="caution">
    <text evidence="4">The sequence shown here is derived from an EMBL/GenBank/DDBJ whole genome shotgun (WGS) entry which is preliminary data.</text>
</comment>
<dbReference type="InterPro" id="IPR034829">
    <property type="entry name" value="DnaD-like_sf"/>
</dbReference>
<dbReference type="InterPro" id="IPR053162">
    <property type="entry name" value="DnaD"/>
</dbReference>
<dbReference type="InterPro" id="IPR053843">
    <property type="entry name" value="DnaD_N"/>
</dbReference>
<dbReference type="SUPFAM" id="SSF46785">
    <property type="entry name" value="Winged helix' DNA-binding domain"/>
    <property type="match status" value="1"/>
</dbReference>
<feature type="domain" description="DnaB/C C-terminal" evidence="2">
    <location>
        <begin position="131"/>
        <end position="203"/>
    </location>
</feature>
<dbReference type="Gene3D" id="1.10.10.10">
    <property type="entry name" value="Winged helix-like DNA-binding domain superfamily/Winged helix DNA-binding domain"/>
    <property type="match status" value="1"/>
</dbReference>
<dbReference type="SUPFAM" id="SSF158499">
    <property type="entry name" value="DnaD domain-like"/>
    <property type="match status" value="1"/>
</dbReference>
<protein>
    <submittedName>
        <fullName evidence="4">DnaD domain-containing protein</fullName>
    </submittedName>
</protein>